<evidence type="ECO:0000313" key="2">
    <source>
        <dbReference type="Proteomes" id="UP000319209"/>
    </source>
</evidence>
<protein>
    <submittedName>
        <fullName evidence="1">Uncharacterized protein</fullName>
    </submittedName>
</protein>
<gene>
    <name evidence="1" type="ORF">FNB79_15320</name>
</gene>
<dbReference type="AlphaFoldDB" id="A0A516GUT9"/>
<keyword evidence="2" id="KW-1185">Reference proteome</keyword>
<name>A0A516GUT9_9FLAO</name>
<dbReference type="KEGG" id="fop:FNB79_15320"/>
<proteinExistence type="predicted"/>
<dbReference type="Proteomes" id="UP000319209">
    <property type="component" value="Chromosome"/>
</dbReference>
<accession>A0A516GUT9</accession>
<dbReference type="RefSeq" id="WP_143382191.1">
    <property type="nucleotide sequence ID" value="NZ_CP041637.1"/>
</dbReference>
<reference evidence="1 2" key="1">
    <citation type="submission" date="2019-07" db="EMBL/GenBank/DDBJ databases">
        <title>Genome sequencing for Formosa sp. PS13.</title>
        <authorList>
            <person name="Park S.-J."/>
        </authorList>
    </citation>
    <scope>NUCLEOTIDE SEQUENCE [LARGE SCALE GENOMIC DNA]</scope>
    <source>
        <strain evidence="1 2">PS13</strain>
    </source>
</reference>
<dbReference type="OrthoDB" id="6430772at2"/>
<organism evidence="1 2">
    <name type="scientific">Formosa sediminum</name>
    <dbReference type="NCBI Taxonomy" id="2594004"/>
    <lineage>
        <taxon>Bacteria</taxon>
        <taxon>Pseudomonadati</taxon>
        <taxon>Bacteroidota</taxon>
        <taxon>Flavobacteriia</taxon>
        <taxon>Flavobacteriales</taxon>
        <taxon>Flavobacteriaceae</taxon>
        <taxon>Formosa</taxon>
    </lineage>
</organism>
<sequence length="137" mass="16439">METLQNYFLNKDKQIKDIVLSFASHKDIQVKFKGYYIEDNDKVGAFPAQPFYQSYIDYREQNPYLKIDHIRYFFQLSKGENTHMLTVHLNSKDVFDVSFSIDELAEGFEDNTPQIDFKESDFRQLMNLINQKFDYYD</sequence>
<evidence type="ECO:0000313" key="1">
    <source>
        <dbReference type="EMBL" id="QDO95283.1"/>
    </source>
</evidence>
<dbReference type="EMBL" id="CP041637">
    <property type="protein sequence ID" value="QDO95283.1"/>
    <property type="molecule type" value="Genomic_DNA"/>
</dbReference>